<evidence type="ECO:0000313" key="13">
    <source>
        <dbReference type="Proteomes" id="UP000265120"/>
    </source>
</evidence>
<evidence type="ECO:0000313" key="12">
    <source>
        <dbReference type="Ensembl" id="ENSCSEP00000028943.1"/>
    </source>
</evidence>
<dbReference type="PANTHER" id="PTHR24112:SF43">
    <property type="entry name" value="CAPPING PROTEIN, ARP2_3 AND MYOSIN-I LINKER PROTEIN 3"/>
    <property type="match status" value="1"/>
</dbReference>
<feature type="domain" description="CARMIL C-terminal" evidence="10">
    <location>
        <begin position="749"/>
        <end position="1000"/>
    </location>
</feature>
<comment type="subcellular location">
    <subcellularLocation>
        <location evidence="1">Cell membrane</location>
    </subcellularLocation>
    <subcellularLocation>
        <location evidence="2">Cytoplasm</location>
    </subcellularLocation>
</comment>
<dbReference type="GO" id="GO:0005737">
    <property type="term" value="C:cytoplasm"/>
    <property type="evidence" value="ECO:0007669"/>
    <property type="project" value="UniProtKB-SubCell"/>
</dbReference>
<evidence type="ECO:0000256" key="7">
    <source>
        <dbReference type="ARBA" id="ARBA00022737"/>
    </source>
</evidence>
<feature type="domain" description="CARMIL pleckstrin homology" evidence="11">
    <location>
        <begin position="31"/>
        <end position="124"/>
    </location>
</feature>
<feature type="region of interest" description="Disordered" evidence="9">
    <location>
        <begin position="1098"/>
        <end position="1172"/>
    </location>
</feature>
<dbReference type="InterPro" id="IPR051279">
    <property type="entry name" value="PP1-Reg/Actin-Interact_Protein"/>
</dbReference>
<keyword evidence="5" id="KW-0963">Cytoplasm</keyword>
<dbReference type="OMA" id="SCHFPSG"/>
<dbReference type="Pfam" id="PF16000">
    <property type="entry name" value="CARMIL_C"/>
    <property type="match status" value="1"/>
</dbReference>
<evidence type="ECO:0000256" key="9">
    <source>
        <dbReference type="SAM" id="MobiDB-lite"/>
    </source>
</evidence>
<dbReference type="Gene3D" id="2.30.29.30">
    <property type="entry name" value="Pleckstrin-homology domain (PH domain)/Phosphotyrosine-binding domain (PTB)"/>
    <property type="match status" value="1"/>
</dbReference>
<dbReference type="InterPro" id="IPR032675">
    <property type="entry name" value="LRR_dom_sf"/>
</dbReference>
<dbReference type="InterPro" id="IPR041245">
    <property type="entry name" value="CARMIL_PH"/>
</dbReference>
<proteinExistence type="inferred from homology"/>
<dbReference type="InterPro" id="IPR001611">
    <property type="entry name" value="Leu-rich_rpt"/>
</dbReference>
<name>A0A3P8WNB4_CYNSE</name>
<dbReference type="Proteomes" id="UP000265120">
    <property type="component" value="Chromosome 20"/>
</dbReference>
<dbReference type="GO" id="GO:0061371">
    <property type="term" value="P:determination of heart left/right asymmetry"/>
    <property type="evidence" value="ECO:0007669"/>
    <property type="project" value="Ensembl"/>
</dbReference>
<accession>A0A3P8WNB4</accession>
<keyword evidence="13" id="KW-1185">Reference proteome</keyword>
<dbReference type="STRING" id="244447.ENSCSEP00000028943"/>
<dbReference type="PANTHER" id="PTHR24112">
    <property type="entry name" value="LEUCINE-RICH REPEAT, ISOFORM F-RELATED"/>
    <property type="match status" value="1"/>
</dbReference>
<dbReference type="InterPro" id="IPR011993">
    <property type="entry name" value="PH-like_dom_sf"/>
</dbReference>
<dbReference type="AlphaFoldDB" id="A0A3P8WNB4"/>
<dbReference type="Pfam" id="PF17888">
    <property type="entry name" value="Carm_PH"/>
    <property type="match status" value="1"/>
</dbReference>
<dbReference type="GO" id="GO:0070121">
    <property type="term" value="P:Kupffer's vesicle development"/>
    <property type="evidence" value="ECO:0007669"/>
    <property type="project" value="Ensembl"/>
</dbReference>
<dbReference type="SMART" id="SM00368">
    <property type="entry name" value="LRR_RI"/>
    <property type="match status" value="4"/>
</dbReference>
<dbReference type="Ensembl" id="ENSCSET00000029338.1">
    <property type="protein sequence ID" value="ENSCSEP00000028943.1"/>
    <property type="gene ID" value="ENSCSEG00000018515.1"/>
</dbReference>
<dbReference type="SUPFAM" id="SSF52047">
    <property type="entry name" value="RNI-like"/>
    <property type="match status" value="1"/>
</dbReference>
<dbReference type="GO" id="GO:0030027">
    <property type="term" value="C:lamellipodium"/>
    <property type="evidence" value="ECO:0007669"/>
    <property type="project" value="TreeGrafter"/>
</dbReference>
<evidence type="ECO:0000259" key="11">
    <source>
        <dbReference type="Pfam" id="PF17888"/>
    </source>
</evidence>
<dbReference type="Gene3D" id="3.80.10.10">
    <property type="entry name" value="Ribonuclease Inhibitor"/>
    <property type="match status" value="1"/>
</dbReference>
<keyword evidence="7" id="KW-0677">Repeat</keyword>
<reference evidence="12" key="2">
    <citation type="submission" date="2025-08" db="UniProtKB">
        <authorList>
            <consortium name="Ensembl"/>
        </authorList>
    </citation>
    <scope>IDENTIFICATION</scope>
</reference>
<dbReference type="FunCoup" id="A0A3P8WNB4">
    <property type="interactions" value="513"/>
</dbReference>
<dbReference type="InParanoid" id="A0A3P8WNB4"/>
<organism evidence="12 13">
    <name type="scientific">Cynoglossus semilaevis</name>
    <name type="common">Tongue sole</name>
    <dbReference type="NCBI Taxonomy" id="244447"/>
    <lineage>
        <taxon>Eukaryota</taxon>
        <taxon>Metazoa</taxon>
        <taxon>Chordata</taxon>
        <taxon>Craniata</taxon>
        <taxon>Vertebrata</taxon>
        <taxon>Euteleostomi</taxon>
        <taxon>Actinopterygii</taxon>
        <taxon>Neopterygii</taxon>
        <taxon>Teleostei</taxon>
        <taxon>Neoteleostei</taxon>
        <taxon>Acanthomorphata</taxon>
        <taxon>Carangaria</taxon>
        <taxon>Pleuronectiformes</taxon>
        <taxon>Pleuronectoidei</taxon>
        <taxon>Cynoglossidae</taxon>
        <taxon>Cynoglossinae</taxon>
        <taxon>Cynoglossus</taxon>
    </lineage>
</organism>
<dbReference type="GO" id="GO:0005886">
    <property type="term" value="C:plasma membrane"/>
    <property type="evidence" value="ECO:0007669"/>
    <property type="project" value="UniProtKB-SubCell"/>
</dbReference>
<dbReference type="GO" id="GO:0016477">
    <property type="term" value="P:cell migration"/>
    <property type="evidence" value="ECO:0007669"/>
    <property type="project" value="Ensembl"/>
</dbReference>
<dbReference type="GO" id="GO:0034315">
    <property type="term" value="P:regulation of Arp2/3 complex-mediated actin nucleation"/>
    <property type="evidence" value="ECO:0007669"/>
    <property type="project" value="TreeGrafter"/>
</dbReference>
<dbReference type="Pfam" id="PF13516">
    <property type="entry name" value="LRR_6"/>
    <property type="match status" value="1"/>
</dbReference>
<evidence type="ECO:0000256" key="8">
    <source>
        <dbReference type="ARBA" id="ARBA00023136"/>
    </source>
</evidence>
<dbReference type="GeneTree" id="ENSGT00940000157990"/>
<evidence type="ECO:0000256" key="4">
    <source>
        <dbReference type="ARBA" id="ARBA00022475"/>
    </source>
</evidence>
<evidence type="ECO:0000256" key="6">
    <source>
        <dbReference type="ARBA" id="ARBA00022614"/>
    </source>
</evidence>
<feature type="compositionally biased region" description="Basic and acidic residues" evidence="9">
    <location>
        <begin position="1143"/>
        <end position="1153"/>
    </location>
</feature>
<sequence>MASKESPVAGFISVSREMTESIRKVLDKQAVKFVRAIKQDTRSGKTEDRILVLATWRLYLFAVKVPTKVEVTFNFLEIRAMNTYTEHQVIIDTDKTTFSLRLQNQDQLDHMVSHINYALFRIFNNSIYAPPICRAEGDEAEGNQKFSPTSELSLEAQKTCGGFSETYEALCDYNGIGCKEEVQWDVDTIYHSQDNREFNLLDFSHLDSRDLAVIVASIAYNTWFTKLYCKDMRIGSEVVDQVLHTVSKSNSLEELTLENAGLKSDFPQKMASALSEPPPPPIHSLNLAHNTLDNQGVSNLIQQVCRLNKGLRLLNLSKTSLSSKGVVSLSQALCSSDDYSSTLLHLDLSKNPGILSGEDATNLYLFLAQPNCLVHLDLSGTDCTVDLLFGALLRGCCADLSYLNLSRNSFSHSRRGRDSLPTFRQFFSSAFSLTQVSLASMKVPPDSLRALFLGLSNNPHITDLHLDISSCELRSAGAGVIQELFPRVSCVGTLDISDNDFLKKKVVHLVQEEECALQSLSLADSRLRQRGTVLVNALGSNACLRKVDLSGNLLEDSGAKMLSKALQINTTLRSVTWDRNNTTVTGFQDVARALEHNFTLQYMPLPLSDVAQAYRGAPEKMDQALTKIQRALLRNNQTQRFSQKQALRLHQGLVTSTAEQVMERLCVRVQQQVCVLKGCEEGEEVQTAKQVLKEARNSRALYPSLCELAHVLSVDGPVKQRLDHLAAELTKAADKELQVVVDSMVSLCRELCPMSCSAAERLYPPLSSISEQVSIPRSAIRNALMDRAAADVNGALEEVKLSVVSYLTNSIVDQILQELYTSHKTLVLPLYCKLSLFIYYKTNIFVLVKVVISPFSTGLDTMAIKKRSSRTRRIRPVSTRHGLSEEPTSSPVPSAPLHTAALSHSASWECLSTLPTNGSPLRHVTHVRPRPPRRHRAAPAEHCSENGGVNMLEDGLPDFYSKRVLPDSQLSSLHQGQSLRRKKRRSVLSIFSGFRKNRNSTISNQDSDPKNEGCRCCAEQRTTHFNCKNVYSMIQHPRDVVRPEGAVSRANGNMTSPRLLQGPPGHGLRAASPPCLSQRQVRAPRERQFIGFKSSNQDFDRSTTISDAPVDSRINGHVASSKQQTERQMEPSRQEMIIPLTDSRSDLEEERQSGGDTAAHCGLRPEPPPHSNKPGLAVMRQRHLQESSGTTRLDDSRIECVFCRVHCL</sequence>
<protein>
    <submittedName>
        <fullName evidence="12">Capping protein regulator and myosin 1 linker 3</fullName>
    </submittedName>
</protein>
<feature type="region of interest" description="Disordered" evidence="9">
    <location>
        <begin position="870"/>
        <end position="896"/>
    </location>
</feature>
<evidence type="ECO:0000256" key="2">
    <source>
        <dbReference type="ARBA" id="ARBA00004496"/>
    </source>
</evidence>
<evidence type="ECO:0000256" key="3">
    <source>
        <dbReference type="ARBA" id="ARBA00007298"/>
    </source>
</evidence>
<feature type="region of interest" description="Disordered" evidence="9">
    <location>
        <begin position="1048"/>
        <end position="1072"/>
    </location>
</feature>
<evidence type="ECO:0000256" key="5">
    <source>
        <dbReference type="ARBA" id="ARBA00022490"/>
    </source>
</evidence>
<feature type="compositionally biased region" description="Basic residues" evidence="9">
    <location>
        <begin position="923"/>
        <end position="937"/>
    </location>
</feature>
<comment type="similarity">
    <text evidence="3">Belongs to the CARMIL family.</text>
</comment>
<reference evidence="12" key="3">
    <citation type="submission" date="2025-09" db="UniProtKB">
        <authorList>
            <consortium name="Ensembl"/>
        </authorList>
    </citation>
    <scope>IDENTIFICATION</scope>
</reference>
<keyword evidence="4" id="KW-1003">Cell membrane</keyword>
<reference evidence="12 13" key="1">
    <citation type="journal article" date="2014" name="Nat. Genet.">
        <title>Whole-genome sequence of a flatfish provides insights into ZW sex chromosome evolution and adaptation to a benthic lifestyle.</title>
        <authorList>
            <person name="Chen S."/>
            <person name="Zhang G."/>
            <person name="Shao C."/>
            <person name="Huang Q."/>
            <person name="Liu G."/>
            <person name="Zhang P."/>
            <person name="Song W."/>
            <person name="An N."/>
            <person name="Chalopin D."/>
            <person name="Volff J.N."/>
            <person name="Hong Y."/>
            <person name="Li Q."/>
            <person name="Sha Z."/>
            <person name="Zhou H."/>
            <person name="Xie M."/>
            <person name="Yu Q."/>
            <person name="Liu Y."/>
            <person name="Xiang H."/>
            <person name="Wang N."/>
            <person name="Wu K."/>
            <person name="Yang C."/>
            <person name="Zhou Q."/>
            <person name="Liao X."/>
            <person name="Yang L."/>
            <person name="Hu Q."/>
            <person name="Zhang J."/>
            <person name="Meng L."/>
            <person name="Jin L."/>
            <person name="Tian Y."/>
            <person name="Lian J."/>
            <person name="Yang J."/>
            <person name="Miao G."/>
            <person name="Liu S."/>
            <person name="Liang Z."/>
            <person name="Yan F."/>
            <person name="Li Y."/>
            <person name="Sun B."/>
            <person name="Zhang H."/>
            <person name="Zhang J."/>
            <person name="Zhu Y."/>
            <person name="Du M."/>
            <person name="Zhao Y."/>
            <person name="Schartl M."/>
            <person name="Tang Q."/>
            <person name="Wang J."/>
        </authorList>
    </citation>
    <scope>NUCLEOTIDE SEQUENCE</scope>
</reference>
<keyword evidence="8" id="KW-0472">Membrane</keyword>
<dbReference type="InterPro" id="IPR031943">
    <property type="entry name" value="CARMIL_C"/>
</dbReference>
<evidence type="ECO:0000259" key="10">
    <source>
        <dbReference type="Pfam" id="PF16000"/>
    </source>
</evidence>
<evidence type="ECO:0000256" key="1">
    <source>
        <dbReference type="ARBA" id="ARBA00004236"/>
    </source>
</evidence>
<feature type="region of interest" description="Disordered" evidence="9">
    <location>
        <begin position="919"/>
        <end position="948"/>
    </location>
</feature>
<feature type="compositionally biased region" description="Basic and acidic residues" evidence="9">
    <location>
        <begin position="1124"/>
        <end position="1133"/>
    </location>
</feature>
<keyword evidence="6" id="KW-0433">Leucine-rich repeat</keyword>